<keyword evidence="3" id="KW-1185">Reference proteome</keyword>
<protein>
    <submittedName>
        <fullName evidence="2">Uncharacterized protein</fullName>
    </submittedName>
</protein>
<accession>A0A195FMD5</accession>
<feature type="region of interest" description="Disordered" evidence="1">
    <location>
        <begin position="67"/>
        <end position="152"/>
    </location>
</feature>
<dbReference type="Proteomes" id="UP000078541">
    <property type="component" value="Unassembled WGS sequence"/>
</dbReference>
<gene>
    <name evidence="2" type="ORF">ALC56_03775</name>
</gene>
<evidence type="ECO:0000256" key="1">
    <source>
        <dbReference type="SAM" id="MobiDB-lite"/>
    </source>
</evidence>
<evidence type="ECO:0000313" key="3">
    <source>
        <dbReference type="Proteomes" id="UP000078541"/>
    </source>
</evidence>
<organism evidence="2 3">
    <name type="scientific">Trachymyrmex septentrionalis</name>
    <dbReference type="NCBI Taxonomy" id="34720"/>
    <lineage>
        <taxon>Eukaryota</taxon>
        <taxon>Metazoa</taxon>
        <taxon>Ecdysozoa</taxon>
        <taxon>Arthropoda</taxon>
        <taxon>Hexapoda</taxon>
        <taxon>Insecta</taxon>
        <taxon>Pterygota</taxon>
        <taxon>Neoptera</taxon>
        <taxon>Endopterygota</taxon>
        <taxon>Hymenoptera</taxon>
        <taxon>Apocrita</taxon>
        <taxon>Aculeata</taxon>
        <taxon>Formicoidea</taxon>
        <taxon>Formicidae</taxon>
        <taxon>Myrmicinae</taxon>
        <taxon>Trachymyrmex</taxon>
    </lineage>
</organism>
<proteinExistence type="predicted"/>
<dbReference type="AlphaFoldDB" id="A0A195FMD5"/>
<feature type="compositionally biased region" description="Low complexity" evidence="1">
    <location>
        <begin position="68"/>
        <end position="101"/>
    </location>
</feature>
<reference evidence="2 3" key="1">
    <citation type="submission" date="2016-03" db="EMBL/GenBank/DDBJ databases">
        <title>Trachymyrmex septentrionalis WGS genome.</title>
        <authorList>
            <person name="Nygaard S."/>
            <person name="Hu H."/>
            <person name="Boomsma J."/>
            <person name="Zhang G."/>
        </authorList>
    </citation>
    <scope>NUCLEOTIDE SEQUENCE [LARGE SCALE GENOMIC DNA]</scope>
    <source>
        <strain evidence="2">Tsep2-gDNA-1</strain>
        <tissue evidence="2">Whole body</tissue>
    </source>
</reference>
<evidence type="ECO:0000313" key="2">
    <source>
        <dbReference type="EMBL" id="KYN41845.1"/>
    </source>
</evidence>
<sequence length="152" mass="16031">MAATGWDSVLKSGLQSPYPIVRLSGRELRLRMRRTAQGVTGVMGSRAVRCDSVDRRCAQRCCTIVYDSSDSSSRSATSTTSSTTSSTTTTTTTTTTSSSCSAVTGRVVRDGQRPRAAHLARRLTVDVGEALGEGGAAMRQEPNSTGPGARRP</sequence>
<name>A0A195FMD5_9HYME</name>
<dbReference type="EMBL" id="KQ981424">
    <property type="protein sequence ID" value="KYN41845.1"/>
    <property type="molecule type" value="Genomic_DNA"/>
</dbReference>